<keyword evidence="3" id="KW-0813">Transport</keyword>
<gene>
    <name evidence="10" type="ORF">Q8F55_003896</name>
</gene>
<evidence type="ECO:0000313" key="10">
    <source>
        <dbReference type="EMBL" id="KAL1409897.1"/>
    </source>
</evidence>
<keyword evidence="4 8" id="KW-0812">Transmembrane</keyword>
<evidence type="ECO:0000256" key="1">
    <source>
        <dbReference type="ARBA" id="ARBA00004141"/>
    </source>
</evidence>
<feature type="domain" description="Sodium/calcium exchanger membrane region" evidence="9">
    <location>
        <begin position="98"/>
        <end position="236"/>
    </location>
</feature>
<reference evidence="10 11" key="1">
    <citation type="submission" date="2023-08" db="EMBL/GenBank/DDBJ databases">
        <title>Annotated Genome Sequence of Vanrija albida AlHP1.</title>
        <authorList>
            <person name="Herzog R."/>
        </authorList>
    </citation>
    <scope>NUCLEOTIDE SEQUENCE [LARGE SCALE GENOMIC DNA]</scope>
    <source>
        <strain evidence="10 11">AlHP1</strain>
    </source>
</reference>
<keyword evidence="5 8" id="KW-1133">Transmembrane helix</keyword>
<evidence type="ECO:0000259" key="9">
    <source>
        <dbReference type="Pfam" id="PF01699"/>
    </source>
</evidence>
<dbReference type="InterPro" id="IPR051359">
    <property type="entry name" value="CaCA_antiporter"/>
</dbReference>
<evidence type="ECO:0000256" key="3">
    <source>
        <dbReference type="ARBA" id="ARBA00022448"/>
    </source>
</evidence>
<dbReference type="Pfam" id="PF01699">
    <property type="entry name" value="Na_Ca_ex"/>
    <property type="match status" value="2"/>
</dbReference>
<evidence type="ECO:0000256" key="5">
    <source>
        <dbReference type="ARBA" id="ARBA00022989"/>
    </source>
</evidence>
<feature type="transmembrane region" description="Helical" evidence="8">
    <location>
        <begin position="798"/>
        <end position="817"/>
    </location>
</feature>
<feature type="transmembrane region" description="Helical" evidence="8">
    <location>
        <begin position="906"/>
        <end position="925"/>
    </location>
</feature>
<feature type="transmembrane region" description="Helical" evidence="8">
    <location>
        <begin position="224"/>
        <end position="243"/>
    </location>
</feature>
<dbReference type="PANTHER" id="PTHR12266:SF0">
    <property type="entry name" value="MITOCHONDRIAL SODIUM_CALCIUM EXCHANGER PROTEIN"/>
    <property type="match status" value="1"/>
</dbReference>
<keyword evidence="11" id="KW-1185">Reference proteome</keyword>
<feature type="transmembrane region" description="Helical" evidence="8">
    <location>
        <begin position="766"/>
        <end position="786"/>
    </location>
</feature>
<feature type="compositionally biased region" description="Low complexity" evidence="7">
    <location>
        <begin position="426"/>
        <end position="445"/>
    </location>
</feature>
<dbReference type="InterPro" id="IPR004837">
    <property type="entry name" value="NaCa_Exmemb"/>
</dbReference>
<feature type="transmembrane region" description="Helical" evidence="8">
    <location>
        <begin position="194"/>
        <end position="212"/>
    </location>
</feature>
<accession>A0ABR3Q607</accession>
<feature type="domain" description="Sodium/calcium exchanger membrane region" evidence="9">
    <location>
        <begin position="805"/>
        <end position="951"/>
    </location>
</feature>
<evidence type="ECO:0000256" key="8">
    <source>
        <dbReference type="SAM" id="Phobius"/>
    </source>
</evidence>
<comment type="subcellular location">
    <subcellularLocation>
        <location evidence="1">Membrane</location>
        <topology evidence="1">Multi-pass membrane protein</topology>
    </subcellularLocation>
</comment>
<evidence type="ECO:0000256" key="2">
    <source>
        <dbReference type="ARBA" id="ARBA00008170"/>
    </source>
</evidence>
<dbReference type="EMBL" id="JBBXJM010000003">
    <property type="protein sequence ID" value="KAL1409897.1"/>
    <property type="molecule type" value="Genomic_DNA"/>
</dbReference>
<feature type="transmembrane region" description="Helical" evidence="8">
    <location>
        <begin position="837"/>
        <end position="858"/>
    </location>
</feature>
<evidence type="ECO:0000256" key="7">
    <source>
        <dbReference type="SAM" id="MobiDB-lite"/>
    </source>
</evidence>
<proteinExistence type="inferred from homology"/>
<evidence type="ECO:0000256" key="6">
    <source>
        <dbReference type="ARBA" id="ARBA00023136"/>
    </source>
</evidence>
<name>A0ABR3Q607_9TREE</name>
<feature type="transmembrane region" description="Helical" evidence="8">
    <location>
        <begin position="122"/>
        <end position="141"/>
    </location>
</feature>
<feature type="compositionally biased region" description="Polar residues" evidence="7">
    <location>
        <begin position="509"/>
        <end position="522"/>
    </location>
</feature>
<dbReference type="GeneID" id="95984939"/>
<feature type="transmembrane region" description="Helical" evidence="8">
    <location>
        <begin position="617"/>
        <end position="636"/>
    </location>
</feature>
<dbReference type="Proteomes" id="UP001565368">
    <property type="component" value="Unassembled WGS sequence"/>
</dbReference>
<feature type="transmembrane region" description="Helical" evidence="8">
    <location>
        <begin position="937"/>
        <end position="954"/>
    </location>
</feature>
<feature type="region of interest" description="Disordered" evidence="7">
    <location>
        <begin position="361"/>
        <end position="543"/>
    </location>
</feature>
<feature type="transmembrane region" description="Helical" evidence="8">
    <location>
        <begin position="91"/>
        <end position="110"/>
    </location>
</feature>
<comment type="similarity">
    <text evidence="2">Belongs to the Ca(2+):cation antiporter (CaCA) (TC 2.A.19) family.</text>
</comment>
<dbReference type="Gene3D" id="1.20.1420.30">
    <property type="entry name" value="NCX, central ion-binding region"/>
    <property type="match status" value="2"/>
</dbReference>
<comment type="caution">
    <text evidence="10">The sequence shown here is derived from an EMBL/GenBank/DDBJ whole genome shotgun (WGS) entry which is preliminary data.</text>
</comment>
<feature type="transmembrane region" description="Helical" evidence="8">
    <location>
        <begin position="865"/>
        <end position="886"/>
    </location>
</feature>
<evidence type="ECO:0000256" key="4">
    <source>
        <dbReference type="ARBA" id="ARBA00022692"/>
    </source>
</evidence>
<feature type="compositionally biased region" description="Low complexity" evidence="7">
    <location>
        <begin position="365"/>
        <end position="379"/>
    </location>
</feature>
<feature type="transmembrane region" description="Helical" evidence="8">
    <location>
        <begin position="161"/>
        <end position="182"/>
    </location>
</feature>
<dbReference type="PANTHER" id="PTHR12266">
    <property type="entry name" value="NA+/CA2+ K+ INDEPENDENT EXCHANGER"/>
    <property type="match status" value="1"/>
</dbReference>
<keyword evidence="6 8" id="KW-0472">Membrane</keyword>
<organism evidence="10 11">
    <name type="scientific">Vanrija albida</name>
    <dbReference type="NCBI Taxonomy" id="181172"/>
    <lineage>
        <taxon>Eukaryota</taxon>
        <taxon>Fungi</taxon>
        <taxon>Dikarya</taxon>
        <taxon>Basidiomycota</taxon>
        <taxon>Agaricomycotina</taxon>
        <taxon>Tremellomycetes</taxon>
        <taxon>Trichosporonales</taxon>
        <taxon>Trichosporonaceae</taxon>
        <taxon>Vanrija</taxon>
    </lineage>
</organism>
<feature type="compositionally biased region" description="Polar residues" evidence="7">
    <location>
        <begin position="396"/>
        <end position="422"/>
    </location>
</feature>
<sequence length="961" mass="103185">MVAMRSEPRRRQTSWPHRALALAVVLAALGLYSAVALPRLHARKLEHRHAHHAHLKRSFGALEEGEPSRGTLLRIPYEVWWDETPAALRPAFLALLVLILAVLFSSISITASDFFCPNLATLSAYLGLSETTAGVTLLAFGNGSPDVFSTFVAVREGTLGLAVGELIGAASFITSIVVGSIAMVKPFNVPRLPFVRDAVFFVAAVLTLMWVLKDGHLSLRESGGMVLVYVAYVFAVVISNYIVGRRRRRRELEELGWKASTEVERAPSPIEQPEPVQPSSLAAPVVVETPSTPQLNDSLALRSSPTRVTHLRRVSAATLNSDQHVHHHAHHHDADNVDTPRATFSLLGAVEFRDVVNSLRQEIHSPSSSRPPSRPGSPGLDDDEGHHHHHRRHLSSGPTLSPTAALSRRQSLTGQRSRSGSLVRTPLSRSSSGRGPARPRSPSLSDSPAVRALEAIPPSPEQEPAVVSGSPSPRRGSIASRRGSLGSRRGSLASKQPSGTDLPSLAPADTSSSATLAGSQQRAARKVPDLPNLIIPGTDTPRKPFLTSHIDDAESPGLDLPAIAIVDPSGESHPPPISRSNTHESVFVQAHTAFYRIMHTLFPSLIQFREKSILGKVLAILSVPAIFCLTLTLPVVDDGRGGDGGIALPIEDEPLTDHTNALPLVEQDDYTPVDGDEYDDDDDADVRSFQHLHSHLHLHRRASISPIALVQSSSPGFDDDASDTLSAIADDLSDCDGVEYNPYLTAAQCVLGPVVCTYLLFLEEDYLRWALAVAGGIGVGIALVTLKHSTDGTEQPWRLIRCCSGFVCSMIWIASIADEVVAVLQTVGEIFGLSDAIIGLTIFAVGNSLADLVANVTIAQFAPTMAYAACFGGPLLNLLLGIGGAGSFSILSSPTHAPVLINFSPTLWVSGCGLLFILIATAIVVPINRFRIDRRWAACLLVAYAAIMTTNVVVEIRHERK</sequence>
<evidence type="ECO:0000313" key="11">
    <source>
        <dbReference type="Proteomes" id="UP001565368"/>
    </source>
</evidence>
<dbReference type="InterPro" id="IPR044880">
    <property type="entry name" value="NCX_ion-bd_dom_sf"/>
</dbReference>
<protein>
    <recommendedName>
        <fullName evidence="9">Sodium/calcium exchanger membrane region domain-containing protein</fullName>
    </recommendedName>
</protein>
<dbReference type="RefSeq" id="XP_069209841.1">
    <property type="nucleotide sequence ID" value="XM_069352423.1"/>
</dbReference>
<feature type="compositionally biased region" description="Low complexity" evidence="7">
    <location>
        <begin position="468"/>
        <end position="494"/>
    </location>
</feature>